<keyword evidence="2" id="KW-0408">Iron</keyword>
<dbReference type="Gene3D" id="3.90.45.10">
    <property type="entry name" value="Peptide deformylase"/>
    <property type="match status" value="1"/>
</dbReference>
<dbReference type="InterPro" id="IPR036821">
    <property type="entry name" value="Peptide_deformylase_sf"/>
</dbReference>
<dbReference type="EC" id="3.5.1.88" evidence="2"/>
<dbReference type="EMBL" id="WUMU01000001">
    <property type="protein sequence ID" value="MXN16551.1"/>
    <property type="molecule type" value="Genomic_DNA"/>
</dbReference>
<dbReference type="InterPro" id="IPR023635">
    <property type="entry name" value="Peptide_deformylase"/>
</dbReference>
<keyword evidence="4" id="KW-1185">Reference proteome</keyword>
<feature type="binding site" evidence="2">
    <location>
        <position position="135"/>
    </location>
    <ligand>
        <name>Fe cation</name>
        <dbReference type="ChEBI" id="CHEBI:24875"/>
    </ligand>
</feature>
<dbReference type="GO" id="GO:0042586">
    <property type="term" value="F:peptide deformylase activity"/>
    <property type="evidence" value="ECO:0007669"/>
    <property type="project" value="UniProtKB-UniRule"/>
</dbReference>
<dbReference type="HAMAP" id="MF_00163">
    <property type="entry name" value="Pep_deformylase"/>
    <property type="match status" value="1"/>
</dbReference>
<evidence type="ECO:0000256" key="2">
    <source>
        <dbReference type="HAMAP-Rule" id="MF_00163"/>
    </source>
</evidence>
<keyword evidence="2" id="KW-0479">Metal-binding</keyword>
<dbReference type="GO" id="GO:0046872">
    <property type="term" value="F:metal ion binding"/>
    <property type="evidence" value="ECO:0007669"/>
    <property type="project" value="UniProtKB-KW"/>
</dbReference>
<comment type="caution">
    <text evidence="3">The sequence shown here is derived from an EMBL/GenBank/DDBJ whole genome shotgun (WGS) entry which is preliminary data.</text>
</comment>
<keyword evidence="2" id="KW-0648">Protein biosynthesis</keyword>
<dbReference type="NCBIfam" id="TIGR00079">
    <property type="entry name" value="pept_deformyl"/>
    <property type="match status" value="1"/>
</dbReference>
<dbReference type="PANTHER" id="PTHR10458">
    <property type="entry name" value="PEPTIDE DEFORMYLASE"/>
    <property type="match status" value="1"/>
</dbReference>
<sequence>MPVRDILLWPDPSLRADCAPLEPGAAVDALVEDLLDTMYAARGRGLAAPQIGVLKRAFVMDAGWKGGAPAPRVFLNPQILWRSEVIGLGDEACLSIPGVSAAVPRPSEVVVRWHDVRWQRHEERLCGFEAICAQHEADHLEGRVYLEYLPPATKAGLLAAYEGMR</sequence>
<accession>A0A6L7FXI9</accession>
<dbReference type="SUPFAM" id="SSF56420">
    <property type="entry name" value="Peptide deformylase"/>
    <property type="match status" value="1"/>
</dbReference>
<reference evidence="3 4" key="1">
    <citation type="submission" date="2019-12" db="EMBL/GenBank/DDBJ databases">
        <authorList>
            <person name="Li M."/>
        </authorList>
    </citation>
    <scope>NUCLEOTIDE SEQUENCE [LARGE SCALE GENOMIC DNA]</scope>
    <source>
        <strain evidence="3 4">GBMRC 2024</strain>
    </source>
</reference>
<evidence type="ECO:0000313" key="3">
    <source>
        <dbReference type="EMBL" id="MXN16551.1"/>
    </source>
</evidence>
<dbReference type="PIRSF" id="PIRSF004749">
    <property type="entry name" value="Pep_def"/>
    <property type="match status" value="1"/>
</dbReference>
<feature type="binding site" evidence="2">
    <location>
        <position position="139"/>
    </location>
    <ligand>
        <name>Fe cation</name>
        <dbReference type="ChEBI" id="CHEBI:24875"/>
    </ligand>
</feature>
<protein>
    <recommendedName>
        <fullName evidence="2">Peptide deformylase</fullName>
        <shortName evidence="2">PDF</shortName>
        <ecNumber evidence="2">3.5.1.88</ecNumber>
    </recommendedName>
    <alternativeName>
        <fullName evidence="2">Polypeptide deformylase</fullName>
    </alternativeName>
</protein>
<gene>
    <name evidence="2 3" type="primary">def</name>
    <name evidence="3" type="ORF">GR170_01785</name>
</gene>
<name>A0A6L7FXI9_9RHOB</name>
<comment type="cofactor">
    <cofactor evidence="2">
        <name>Fe(2+)</name>
        <dbReference type="ChEBI" id="CHEBI:29033"/>
    </cofactor>
    <text evidence="2">Binds 1 Fe(2+) ion.</text>
</comment>
<dbReference type="AlphaFoldDB" id="A0A6L7FXI9"/>
<evidence type="ECO:0000313" key="4">
    <source>
        <dbReference type="Proteomes" id="UP000477911"/>
    </source>
</evidence>
<dbReference type="RefSeq" id="WP_160891082.1">
    <property type="nucleotide sequence ID" value="NZ_WUMU01000001.1"/>
</dbReference>
<comment type="similarity">
    <text evidence="1 2">Belongs to the polypeptide deformylase family.</text>
</comment>
<organism evidence="3 4">
    <name type="scientific">Pseudooceanicola albus</name>
    <dbReference type="NCBI Taxonomy" id="2692189"/>
    <lineage>
        <taxon>Bacteria</taxon>
        <taxon>Pseudomonadati</taxon>
        <taxon>Pseudomonadota</taxon>
        <taxon>Alphaproteobacteria</taxon>
        <taxon>Rhodobacterales</taxon>
        <taxon>Paracoccaceae</taxon>
        <taxon>Pseudooceanicola</taxon>
    </lineage>
</organism>
<dbReference type="PANTHER" id="PTHR10458:SF22">
    <property type="entry name" value="PEPTIDE DEFORMYLASE"/>
    <property type="match status" value="1"/>
</dbReference>
<dbReference type="CDD" id="cd00487">
    <property type="entry name" value="Pep_deformylase"/>
    <property type="match status" value="1"/>
</dbReference>
<evidence type="ECO:0000256" key="1">
    <source>
        <dbReference type="ARBA" id="ARBA00010759"/>
    </source>
</evidence>
<dbReference type="PRINTS" id="PR01576">
    <property type="entry name" value="PDEFORMYLASE"/>
</dbReference>
<feature type="active site" evidence="2">
    <location>
        <position position="136"/>
    </location>
</feature>
<comment type="catalytic activity">
    <reaction evidence="2">
        <text>N-terminal N-formyl-L-methionyl-[peptide] + H2O = N-terminal L-methionyl-[peptide] + formate</text>
        <dbReference type="Rhea" id="RHEA:24420"/>
        <dbReference type="Rhea" id="RHEA-COMP:10639"/>
        <dbReference type="Rhea" id="RHEA-COMP:10640"/>
        <dbReference type="ChEBI" id="CHEBI:15377"/>
        <dbReference type="ChEBI" id="CHEBI:15740"/>
        <dbReference type="ChEBI" id="CHEBI:49298"/>
        <dbReference type="ChEBI" id="CHEBI:64731"/>
        <dbReference type="EC" id="3.5.1.88"/>
    </reaction>
</comment>
<feature type="binding site" evidence="2">
    <location>
        <position position="93"/>
    </location>
    <ligand>
        <name>Fe cation</name>
        <dbReference type="ChEBI" id="CHEBI:24875"/>
    </ligand>
</feature>
<dbReference type="Pfam" id="PF01327">
    <property type="entry name" value="Pep_deformylase"/>
    <property type="match status" value="1"/>
</dbReference>
<proteinExistence type="inferred from homology"/>
<keyword evidence="2 3" id="KW-0378">Hydrolase</keyword>
<comment type="function">
    <text evidence="2">Removes the formyl group from the N-terminal Met of newly synthesized proteins. Requires at least a dipeptide for an efficient rate of reaction. N-terminal L-methionine is a prerequisite for activity but the enzyme has broad specificity at other positions.</text>
</comment>
<dbReference type="Proteomes" id="UP000477911">
    <property type="component" value="Unassembled WGS sequence"/>
</dbReference>
<dbReference type="GO" id="GO:0006412">
    <property type="term" value="P:translation"/>
    <property type="evidence" value="ECO:0007669"/>
    <property type="project" value="UniProtKB-UniRule"/>
</dbReference>